<dbReference type="GO" id="GO:0051603">
    <property type="term" value="P:proteolysis involved in protein catabolic process"/>
    <property type="evidence" value="ECO:0007669"/>
    <property type="project" value="InterPro"/>
</dbReference>
<dbReference type="Proteomes" id="UP000288587">
    <property type="component" value="Unassembled WGS sequence"/>
</dbReference>
<dbReference type="InterPro" id="IPR016545">
    <property type="entry name" value="UCP009120_prtse"/>
</dbReference>
<keyword evidence="2" id="KW-1185">Reference proteome</keyword>
<dbReference type="Gene3D" id="3.60.20.10">
    <property type="entry name" value="Glutamine Phosphoribosylpyrophosphate, subunit 1, domain 1"/>
    <property type="match status" value="1"/>
</dbReference>
<dbReference type="PIRSF" id="PIRSF009120">
    <property type="entry name" value="UCP009120_prtse"/>
    <property type="match status" value="1"/>
</dbReference>
<gene>
    <name evidence="1" type="ORF">EOD73_17030</name>
</gene>
<reference evidence="1 2" key="1">
    <citation type="submission" date="2019-01" db="EMBL/GenBank/DDBJ databases">
        <authorList>
            <person name="Chen W.-M."/>
        </authorList>
    </citation>
    <scope>NUCLEOTIDE SEQUENCE [LARGE SCALE GENOMIC DNA]</scope>
    <source>
        <strain evidence="1 2">CCP-18</strain>
    </source>
</reference>
<dbReference type="AlphaFoldDB" id="A0A437LAM0"/>
<dbReference type="GO" id="GO:0005839">
    <property type="term" value="C:proteasome core complex"/>
    <property type="evidence" value="ECO:0007669"/>
    <property type="project" value="InterPro"/>
</dbReference>
<dbReference type="RefSeq" id="WP_127684244.1">
    <property type="nucleotide sequence ID" value="NZ_SACM01000006.1"/>
</dbReference>
<accession>A0A437LAM0</accession>
<sequence length="247" mass="27502">MTYCVAMRLRAGLLFASDTRTNAGVDHIAQFRKMHLFHIPHQREIVLLNAGNLATTQSVVSLLKQRLTEEGPNMLNVGSLYDAAVLVGKTLKEVVARDADAEHGPSQGVDFGANFLLGGQIKGEGPRLFHIYPQGNFIEATEDTPYFQIGESKYGKPIIDRVVHYETTQLPEAAKCTLISFDSTIRSNLSVGLPIDMVLLRANRFEEPMKAHRVGADSAYFQQLRKGWGEGLRKVFEGLPDEPWFET</sequence>
<dbReference type="OrthoDB" id="9786336at2"/>
<evidence type="ECO:0000313" key="2">
    <source>
        <dbReference type="Proteomes" id="UP000288587"/>
    </source>
</evidence>
<dbReference type="Pfam" id="PF00227">
    <property type="entry name" value="Proteasome"/>
    <property type="match status" value="1"/>
</dbReference>
<dbReference type="InterPro" id="IPR029055">
    <property type="entry name" value="Ntn_hydrolases_N"/>
</dbReference>
<protein>
    <submittedName>
        <fullName evidence="1">Peptidase</fullName>
    </submittedName>
</protein>
<dbReference type="CDD" id="cd03765">
    <property type="entry name" value="proteasome_beta_bacterial"/>
    <property type="match status" value="1"/>
</dbReference>
<dbReference type="SUPFAM" id="SSF56235">
    <property type="entry name" value="N-terminal nucleophile aminohydrolases (Ntn hydrolases)"/>
    <property type="match status" value="1"/>
</dbReference>
<dbReference type="InterPro" id="IPR001353">
    <property type="entry name" value="Proteasome_sua/b"/>
</dbReference>
<organism evidence="1 2">
    <name type="scientific">Inhella crocodyli</name>
    <dbReference type="NCBI Taxonomy" id="2499851"/>
    <lineage>
        <taxon>Bacteria</taxon>
        <taxon>Pseudomonadati</taxon>
        <taxon>Pseudomonadota</taxon>
        <taxon>Betaproteobacteria</taxon>
        <taxon>Burkholderiales</taxon>
        <taxon>Sphaerotilaceae</taxon>
        <taxon>Inhella</taxon>
    </lineage>
</organism>
<dbReference type="EMBL" id="SACM01000006">
    <property type="protein sequence ID" value="RVT82436.1"/>
    <property type="molecule type" value="Genomic_DNA"/>
</dbReference>
<evidence type="ECO:0000313" key="1">
    <source>
        <dbReference type="EMBL" id="RVT82436.1"/>
    </source>
</evidence>
<comment type="caution">
    <text evidence="1">The sequence shown here is derived from an EMBL/GenBank/DDBJ whole genome shotgun (WGS) entry which is preliminary data.</text>
</comment>
<name>A0A437LAM0_9BURK</name>
<proteinExistence type="predicted"/>